<evidence type="ECO:0000313" key="2">
    <source>
        <dbReference type="EMBL" id="KAF2015592.1"/>
    </source>
</evidence>
<feature type="compositionally biased region" description="Basic and acidic residues" evidence="1">
    <location>
        <begin position="124"/>
        <end position="135"/>
    </location>
</feature>
<feature type="region of interest" description="Disordered" evidence="1">
    <location>
        <begin position="28"/>
        <end position="48"/>
    </location>
</feature>
<evidence type="ECO:0000313" key="3">
    <source>
        <dbReference type="Proteomes" id="UP000799778"/>
    </source>
</evidence>
<feature type="compositionally biased region" description="Acidic residues" evidence="1">
    <location>
        <begin position="271"/>
        <end position="280"/>
    </location>
</feature>
<feature type="compositionally biased region" description="Polar residues" evidence="1">
    <location>
        <begin position="313"/>
        <end position="322"/>
    </location>
</feature>
<feature type="region of interest" description="Disordered" evidence="1">
    <location>
        <begin position="252"/>
        <end position="402"/>
    </location>
</feature>
<proteinExistence type="predicted"/>
<dbReference type="GeneID" id="54279022"/>
<keyword evidence="3" id="KW-1185">Reference proteome</keyword>
<dbReference type="Proteomes" id="UP000799778">
    <property type="component" value="Unassembled WGS sequence"/>
</dbReference>
<organism evidence="2 3">
    <name type="scientific">Aaosphaeria arxii CBS 175.79</name>
    <dbReference type="NCBI Taxonomy" id="1450172"/>
    <lineage>
        <taxon>Eukaryota</taxon>
        <taxon>Fungi</taxon>
        <taxon>Dikarya</taxon>
        <taxon>Ascomycota</taxon>
        <taxon>Pezizomycotina</taxon>
        <taxon>Dothideomycetes</taxon>
        <taxon>Pleosporomycetidae</taxon>
        <taxon>Pleosporales</taxon>
        <taxon>Pleosporales incertae sedis</taxon>
        <taxon>Aaosphaeria</taxon>
    </lineage>
</organism>
<dbReference type="AlphaFoldDB" id="A0A6A5XQY7"/>
<feature type="region of interest" description="Disordered" evidence="1">
    <location>
        <begin position="155"/>
        <end position="215"/>
    </location>
</feature>
<evidence type="ECO:0000256" key="1">
    <source>
        <dbReference type="SAM" id="MobiDB-lite"/>
    </source>
</evidence>
<sequence length="402" mass="44169">MSDYGDEDYIEFDDDWFYVEDEYTAADDLAEHAVGSPPPPNCLDEEDPTLNWDRFDYFNDLEYASDGYDDAKFEPHRSGHTSQNKRKRVGDSRRNKKVRKLNDRRSTSPSVGQPVLPPVVWRAQADREEKPRIIHDGLEPYALLKDWRVRLASVPTWASASPRGTTAKGKAKATDGSELGPNDEETKELEEEDLVEEDEDNEEDDEEDGGAGIDAAALMASLQKNLAAAGGPLSGMDPEQLLQFAMRMMNDQDAGDDIAGELADDMLNQGDGDEDGETESADLLSWLARQKEGSATANSAGPKSKNEAPRSKSPLSKPSQDTLAAEDQMELDDSDAKGSRSLTNNGHNTRIPPQEASRKRKADEDVDATASTATARKRAARSFDAPTASSQAKTTRSGRVRR</sequence>
<dbReference type="RefSeq" id="XP_033383931.1">
    <property type="nucleotide sequence ID" value="XM_033521625.1"/>
</dbReference>
<gene>
    <name evidence="2" type="ORF">BU24DRAFT_181013</name>
</gene>
<feature type="compositionally biased region" description="Acidic residues" evidence="1">
    <location>
        <begin position="181"/>
        <end position="209"/>
    </location>
</feature>
<accession>A0A6A5XQY7</accession>
<dbReference type="OrthoDB" id="3933088at2759"/>
<dbReference type="EMBL" id="ML978069">
    <property type="protein sequence ID" value="KAF2015592.1"/>
    <property type="molecule type" value="Genomic_DNA"/>
</dbReference>
<feature type="compositionally biased region" description="Basic residues" evidence="1">
    <location>
        <begin position="83"/>
        <end position="99"/>
    </location>
</feature>
<name>A0A6A5XQY7_9PLEO</name>
<feature type="region of interest" description="Disordered" evidence="1">
    <location>
        <begin position="69"/>
        <end position="135"/>
    </location>
</feature>
<protein>
    <submittedName>
        <fullName evidence="2">Uncharacterized protein</fullName>
    </submittedName>
</protein>
<reference evidence="2" key="1">
    <citation type="journal article" date="2020" name="Stud. Mycol.">
        <title>101 Dothideomycetes genomes: a test case for predicting lifestyles and emergence of pathogens.</title>
        <authorList>
            <person name="Haridas S."/>
            <person name="Albert R."/>
            <person name="Binder M."/>
            <person name="Bloem J."/>
            <person name="Labutti K."/>
            <person name="Salamov A."/>
            <person name="Andreopoulos B."/>
            <person name="Baker S."/>
            <person name="Barry K."/>
            <person name="Bills G."/>
            <person name="Bluhm B."/>
            <person name="Cannon C."/>
            <person name="Castanera R."/>
            <person name="Culley D."/>
            <person name="Daum C."/>
            <person name="Ezra D."/>
            <person name="Gonzalez J."/>
            <person name="Henrissat B."/>
            <person name="Kuo A."/>
            <person name="Liang C."/>
            <person name="Lipzen A."/>
            <person name="Lutzoni F."/>
            <person name="Magnuson J."/>
            <person name="Mondo S."/>
            <person name="Nolan M."/>
            <person name="Ohm R."/>
            <person name="Pangilinan J."/>
            <person name="Park H.-J."/>
            <person name="Ramirez L."/>
            <person name="Alfaro M."/>
            <person name="Sun H."/>
            <person name="Tritt A."/>
            <person name="Yoshinaga Y."/>
            <person name="Zwiers L.-H."/>
            <person name="Turgeon B."/>
            <person name="Goodwin S."/>
            <person name="Spatafora J."/>
            <person name="Crous P."/>
            <person name="Grigoriev I."/>
        </authorList>
    </citation>
    <scope>NUCLEOTIDE SEQUENCE</scope>
    <source>
        <strain evidence="2">CBS 175.79</strain>
    </source>
</reference>
<feature type="compositionally biased region" description="Acidic residues" evidence="1">
    <location>
        <begin position="253"/>
        <end position="264"/>
    </location>
</feature>